<dbReference type="OrthoDB" id="10342867at2759"/>
<reference evidence="1" key="1">
    <citation type="submission" date="2020-08" db="EMBL/GenBank/DDBJ databases">
        <title>Multicomponent nature underlies the extraordinary mechanical properties of spider dragline silk.</title>
        <authorList>
            <person name="Kono N."/>
            <person name="Nakamura H."/>
            <person name="Mori M."/>
            <person name="Yoshida Y."/>
            <person name="Ohtoshi R."/>
            <person name="Malay A.D."/>
            <person name="Moran D.A.P."/>
            <person name="Tomita M."/>
            <person name="Numata K."/>
            <person name="Arakawa K."/>
        </authorList>
    </citation>
    <scope>NUCLEOTIDE SEQUENCE</scope>
</reference>
<protein>
    <submittedName>
        <fullName evidence="1">Uncharacterized protein</fullName>
    </submittedName>
</protein>
<evidence type="ECO:0000313" key="2">
    <source>
        <dbReference type="Proteomes" id="UP000887013"/>
    </source>
</evidence>
<keyword evidence="2" id="KW-1185">Reference proteome</keyword>
<gene>
    <name evidence="1" type="ORF">NPIL_382921</name>
</gene>
<proteinExistence type="predicted"/>
<dbReference type="Proteomes" id="UP000887013">
    <property type="component" value="Unassembled WGS sequence"/>
</dbReference>
<name>A0A8X6QCG2_NEPPI</name>
<evidence type="ECO:0000313" key="1">
    <source>
        <dbReference type="EMBL" id="GFU17668.1"/>
    </source>
</evidence>
<organism evidence="1 2">
    <name type="scientific">Nephila pilipes</name>
    <name type="common">Giant wood spider</name>
    <name type="synonym">Nephila maculata</name>
    <dbReference type="NCBI Taxonomy" id="299642"/>
    <lineage>
        <taxon>Eukaryota</taxon>
        <taxon>Metazoa</taxon>
        <taxon>Ecdysozoa</taxon>
        <taxon>Arthropoda</taxon>
        <taxon>Chelicerata</taxon>
        <taxon>Arachnida</taxon>
        <taxon>Araneae</taxon>
        <taxon>Araneomorphae</taxon>
        <taxon>Entelegynae</taxon>
        <taxon>Araneoidea</taxon>
        <taxon>Nephilidae</taxon>
        <taxon>Nephila</taxon>
    </lineage>
</organism>
<sequence length="139" mass="15220">MESFEDNDILTIIFDDFIGGIAAFVYVNKISCNQSYTIFDQSAYECEHGLQALLTGINLDPRINSAGVYRKYESGEGRNPLFQGCKFIGQRSAGDRPLIGPFVTGPIVRDSFINSGEGSLPVITWRSGCHYPVNGLGDS</sequence>
<dbReference type="EMBL" id="BMAW01030690">
    <property type="protein sequence ID" value="GFU17668.1"/>
    <property type="molecule type" value="Genomic_DNA"/>
</dbReference>
<dbReference type="AlphaFoldDB" id="A0A8X6QCG2"/>
<accession>A0A8X6QCG2</accession>
<comment type="caution">
    <text evidence="1">The sequence shown here is derived from an EMBL/GenBank/DDBJ whole genome shotgun (WGS) entry which is preliminary data.</text>
</comment>